<gene>
    <name evidence="1" type="ORF">B0H16DRAFT_1722030</name>
</gene>
<sequence>MPAFAYAYGSFGDILATGQLIVKIIVILRRGTQSNECAETERELKSLGGDLANLTLIPVDDVVQPSPLAQSVADRIQEEIRRCHRFMAHFFSKLNATSGLFRRFIWAVSEERELSTFRMRIIERRSALDVVIGMLNSGMLLAVQDRVSERNSQIQDIVVNGVNSLAQQLATYQQQIVAVVGRVSRGLVEDLFVVISPAGVSIPVPLAYCPRYSDLVRILDTYFKRHTDRRDRLYCMVVTSDDDSNPSHEQPTALMELLLVSRPKGLLLTHVWYREQCARCGMPLAVLGQQSPECQIR</sequence>
<name>A0AAD7J2W1_9AGAR</name>
<evidence type="ECO:0000313" key="1">
    <source>
        <dbReference type="EMBL" id="KAJ7755874.1"/>
    </source>
</evidence>
<comment type="caution">
    <text evidence="1">The sequence shown here is derived from an EMBL/GenBank/DDBJ whole genome shotgun (WGS) entry which is preliminary data.</text>
</comment>
<protein>
    <submittedName>
        <fullName evidence="1">Uncharacterized protein</fullName>
    </submittedName>
</protein>
<dbReference type="AlphaFoldDB" id="A0AAD7J2W1"/>
<keyword evidence="2" id="KW-1185">Reference proteome</keyword>
<dbReference type="EMBL" id="JARKIB010000048">
    <property type="protein sequence ID" value="KAJ7755874.1"/>
    <property type="molecule type" value="Genomic_DNA"/>
</dbReference>
<dbReference type="Proteomes" id="UP001215598">
    <property type="component" value="Unassembled WGS sequence"/>
</dbReference>
<evidence type="ECO:0000313" key="2">
    <source>
        <dbReference type="Proteomes" id="UP001215598"/>
    </source>
</evidence>
<organism evidence="1 2">
    <name type="scientific">Mycena metata</name>
    <dbReference type="NCBI Taxonomy" id="1033252"/>
    <lineage>
        <taxon>Eukaryota</taxon>
        <taxon>Fungi</taxon>
        <taxon>Dikarya</taxon>
        <taxon>Basidiomycota</taxon>
        <taxon>Agaricomycotina</taxon>
        <taxon>Agaricomycetes</taxon>
        <taxon>Agaricomycetidae</taxon>
        <taxon>Agaricales</taxon>
        <taxon>Marasmiineae</taxon>
        <taxon>Mycenaceae</taxon>
        <taxon>Mycena</taxon>
    </lineage>
</organism>
<accession>A0AAD7J2W1</accession>
<reference evidence="1" key="1">
    <citation type="submission" date="2023-03" db="EMBL/GenBank/DDBJ databases">
        <title>Massive genome expansion in bonnet fungi (Mycena s.s.) driven by repeated elements and novel gene families across ecological guilds.</title>
        <authorList>
            <consortium name="Lawrence Berkeley National Laboratory"/>
            <person name="Harder C.B."/>
            <person name="Miyauchi S."/>
            <person name="Viragh M."/>
            <person name="Kuo A."/>
            <person name="Thoen E."/>
            <person name="Andreopoulos B."/>
            <person name="Lu D."/>
            <person name="Skrede I."/>
            <person name="Drula E."/>
            <person name="Henrissat B."/>
            <person name="Morin E."/>
            <person name="Kohler A."/>
            <person name="Barry K."/>
            <person name="LaButti K."/>
            <person name="Morin E."/>
            <person name="Salamov A."/>
            <person name="Lipzen A."/>
            <person name="Mereny Z."/>
            <person name="Hegedus B."/>
            <person name="Baldrian P."/>
            <person name="Stursova M."/>
            <person name="Weitz H."/>
            <person name="Taylor A."/>
            <person name="Grigoriev I.V."/>
            <person name="Nagy L.G."/>
            <person name="Martin F."/>
            <person name="Kauserud H."/>
        </authorList>
    </citation>
    <scope>NUCLEOTIDE SEQUENCE</scope>
    <source>
        <strain evidence="1">CBHHK182m</strain>
    </source>
</reference>
<proteinExistence type="predicted"/>